<accession>A0AAV4QL85</accession>
<organism evidence="3 4">
    <name type="scientific">Caerostris darwini</name>
    <dbReference type="NCBI Taxonomy" id="1538125"/>
    <lineage>
        <taxon>Eukaryota</taxon>
        <taxon>Metazoa</taxon>
        <taxon>Ecdysozoa</taxon>
        <taxon>Arthropoda</taxon>
        <taxon>Chelicerata</taxon>
        <taxon>Arachnida</taxon>
        <taxon>Araneae</taxon>
        <taxon>Araneomorphae</taxon>
        <taxon>Entelegynae</taxon>
        <taxon>Araneoidea</taxon>
        <taxon>Araneidae</taxon>
        <taxon>Caerostris</taxon>
    </lineage>
</organism>
<protein>
    <recommendedName>
        <fullName evidence="5">Transmembrane protein</fullName>
    </recommendedName>
</protein>
<evidence type="ECO:0008006" key="5">
    <source>
        <dbReference type="Google" id="ProtNLM"/>
    </source>
</evidence>
<feature type="transmembrane region" description="Helical" evidence="2">
    <location>
        <begin position="74"/>
        <end position="92"/>
    </location>
</feature>
<evidence type="ECO:0000256" key="1">
    <source>
        <dbReference type="SAM" id="MobiDB-lite"/>
    </source>
</evidence>
<evidence type="ECO:0000313" key="3">
    <source>
        <dbReference type="EMBL" id="GIY10084.1"/>
    </source>
</evidence>
<comment type="caution">
    <text evidence="3">The sequence shown here is derived from an EMBL/GenBank/DDBJ whole genome shotgun (WGS) entry which is preliminary data.</text>
</comment>
<keyword evidence="2" id="KW-0472">Membrane</keyword>
<keyword evidence="2" id="KW-1133">Transmembrane helix</keyword>
<feature type="transmembrane region" description="Helical" evidence="2">
    <location>
        <begin position="41"/>
        <end position="59"/>
    </location>
</feature>
<name>A0AAV4QL85_9ARAC</name>
<proteinExistence type="predicted"/>
<reference evidence="3 4" key="1">
    <citation type="submission" date="2021-06" db="EMBL/GenBank/DDBJ databases">
        <title>Caerostris darwini draft genome.</title>
        <authorList>
            <person name="Kono N."/>
            <person name="Arakawa K."/>
        </authorList>
    </citation>
    <scope>NUCLEOTIDE SEQUENCE [LARGE SCALE GENOMIC DNA]</scope>
</reference>
<dbReference type="EMBL" id="BPLQ01004710">
    <property type="protein sequence ID" value="GIY10084.1"/>
    <property type="molecule type" value="Genomic_DNA"/>
</dbReference>
<keyword evidence="2" id="KW-0812">Transmembrane</keyword>
<sequence>MAHHLTRTPDSNTNELRRSRRSREPIFCGLVPSMIHCPRGIYRFFIVIYFDVGIYGLNWSDQTFVLESDNMKEMAVAVFVVVILGVNVVNFLD</sequence>
<dbReference type="Proteomes" id="UP001054837">
    <property type="component" value="Unassembled WGS sequence"/>
</dbReference>
<evidence type="ECO:0000313" key="4">
    <source>
        <dbReference type="Proteomes" id="UP001054837"/>
    </source>
</evidence>
<gene>
    <name evidence="3" type="ORF">CDAR_550821</name>
</gene>
<evidence type="ECO:0000256" key="2">
    <source>
        <dbReference type="SAM" id="Phobius"/>
    </source>
</evidence>
<keyword evidence="4" id="KW-1185">Reference proteome</keyword>
<feature type="region of interest" description="Disordered" evidence="1">
    <location>
        <begin position="1"/>
        <end position="20"/>
    </location>
</feature>
<dbReference type="AlphaFoldDB" id="A0AAV4QL85"/>